<dbReference type="Proteomes" id="UP001259587">
    <property type="component" value="Unassembled WGS sequence"/>
</dbReference>
<evidence type="ECO:0000313" key="1">
    <source>
        <dbReference type="EMBL" id="MDR6715182.1"/>
    </source>
</evidence>
<sequence>MNTPIKNPLPLAARSEVGERFPFSASPRGWYAVAWVDQLALASIKPAKLCERDIVVVRTASGQLSVYDAHCPHLGAHLGYGGVVEDENIRCPFHGWEYDGQGRCSRIPFVDGPMKLTLRQWPTVVRGGMLQAWFDEAGGPPLWTPVEVDQEGWTIPVHWPDCAWNLRAHVQDIAENGIDVAHFTTVHGAEAIGELREMRFEGALARWTSISASELSGKPSIAQADVVLDALGLHQVQVMIDDGKLQFRSFLYVTPVAEGRIDIRMTVSVKQTGDPRKDRMLVKYLVPRLTGELAKDFDIWENKIYIERPPLSRVDGPIRQFRTWARGFYE</sequence>
<comment type="caution">
    <text evidence="1">The sequence shown here is derived from an EMBL/GenBank/DDBJ whole genome shotgun (WGS) entry which is preliminary data.</text>
</comment>
<organism evidence="1 2">
    <name type="scientific">Pseudomonas hunanensis</name>
    <dbReference type="NCBI Taxonomy" id="1247546"/>
    <lineage>
        <taxon>Bacteria</taxon>
        <taxon>Pseudomonadati</taxon>
        <taxon>Pseudomonadota</taxon>
        <taxon>Gammaproteobacteria</taxon>
        <taxon>Pseudomonadales</taxon>
        <taxon>Pseudomonadaceae</taxon>
        <taxon>Pseudomonas</taxon>
    </lineage>
</organism>
<dbReference type="EMBL" id="JAVDTH010000044">
    <property type="protein sequence ID" value="MDR6715182.1"/>
    <property type="molecule type" value="Genomic_DNA"/>
</dbReference>
<evidence type="ECO:0000313" key="2">
    <source>
        <dbReference type="Proteomes" id="UP001259587"/>
    </source>
</evidence>
<accession>A0ACC6K9S7</accession>
<keyword evidence="2" id="KW-1185">Reference proteome</keyword>
<name>A0ACC6K9S7_9PSED</name>
<gene>
    <name evidence="1" type="ORF">J2W83_004822</name>
</gene>
<proteinExistence type="predicted"/>
<reference evidence="1" key="1">
    <citation type="submission" date="2023-07" db="EMBL/GenBank/DDBJ databases">
        <title>Sorghum-associated microbial communities from plants grown in Nebraska, USA.</title>
        <authorList>
            <person name="Schachtman D."/>
        </authorList>
    </citation>
    <scope>NUCLEOTIDE SEQUENCE</scope>
    <source>
        <strain evidence="1">BE56</strain>
    </source>
</reference>
<protein>
    <submittedName>
        <fullName evidence="1">Nitrite reductase/ring-hydroxylating ferredoxin subunit</fullName>
    </submittedName>
</protein>